<dbReference type="Proteomes" id="UP001595998">
    <property type="component" value="Unassembled WGS sequence"/>
</dbReference>
<organism evidence="1 2">
    <name type="scientific">Deinococcus navajonensis</name>
    <dbReference type="NCBI Taxonomy" id="309884"/>
    <lineage>
        <taxon>Bacteria</taxon>
        <taxon>Thermotogati</taxon>
        <taxon>Deinococcota</taxon>
        <taxon>Deinococci</taxon>
        <taxon>Deinococcales</taxon>
        <taxon>Deinococcaceae</taxon>
        <taxon>Deinococcus</taxon>
    </lineage>
</organism>
<comment type="caution">
    <text evidence="1">The sequence shown here is derived from an EMBL/GenBank/DDBJ whole genome shotgun (WGS) entry which is preliminary data.</text>
</comment>
<reference evidence="2" key="1">
    <citation type="journal article" date="2019" name="Int. J. Syst. Evol. Microbiol.">
        <title>The Global Catalogue of Microorganisms (GCM) 10K type strain sequencing project: providing services to taxonomists for standard genome sequencing and annotation.</title>
        <authorList>
            <consortium name="The Broad Institute Genomics Platform"/>
            <consortium name="The Broad Institute Genome Sequencing Center for Infectious Disease"/>
            <person name="Wu L."/>
            <person name="Ma J."/>
        </authorList>
    </citation>
    <scope>NUCLEOTIDE SEQUENCE [LARGE SCALE GENOMIC DNA]</scope>
    <source>
        <strain evidence="2">CCUG 56029</strain>
    </source>
</reference>
<evidence type="ECO:0000313" key="1">
    <source>
        <dbReference type="EMBL" id="MFC4426401.1"/>
    </source>
</evidence>
<evidence type="ECO:0000313" key="2">
    <source>
        <dbReference type="Proteomes" id="UP001595998"/>
    </source>
</evidence>
<gene>
    <name evidence="1" type="ORF">ACFOZ9_09255</name>
</gene>
<dbReference type="RefSeq" id="WP_380038824.1">
    <property type="nucleotide sequence ID" value="NZ_JBHSEH010000008.1"/>
</dbReference>
<accession>A0ABV8XNI2</accession>
<sequence length="170" mass="18287">MKDIDAGGMGSWTLPALSQGMGLLKAPAPYDISTKFPPLQVTVVSSAWYYLFSSLRSNLPNHASFVVPEGYGKLIEHGAEQGLSGIQHFELAAHESSIQSDQVTAFHHLISTAYWSLENTQTELLEALAVLRGKFIGTVQAGICDAGLLVKALPSSTMDPSLPHLVFPVH</sequence>
<proteinExistence type="predicted"/>
<dbReference type="EMBL" id="JBHSEH010000008">
    <property type="protein sequence ID" value="MFC4426401.1"/>
    <property type="molecule type" value="Genomic_DNA"/>
</dbReference>
<name>A0ABV8XNI2_9DEIO</name>
<protein>
    <submittedName>
        <fullName evidence="1">Uncharacterized protein</fullName>
    </submittedName>
</protein>
<keyword evidence="2" id="KW-1185">Reference proteome</keyword>